<evidence type="ECO:0000259" key="3">
    <source>
        <dbReference type="Pfam" id="PF13511"/>
    </source>
</evidence>
<dbReference type="InterPro" id="IPR025392">
    <property type="entry name" value="DUF4124"/>
</dbReference>
<dbReference type="Proteomes" id="UP001163266">
    <property type="component" value="Chromosome"/>
</dbReference>
<feature type="chain" id="PRO_5045504633" evidence="2">
    <location>
        <begin position="20"/>
        <end position="184"/>
    </location>
</feature>
<feature type="region of interest" description="Disordered" evidence="1">
    <location>
        <begin position="149"/>
        <end position="170"/>
    </location>
</feature>
<accession>A0ABY6MW66</accession>
<dbReference type="Pfam" id="PF13511">
    <property type="entry name" value="DUF4124"/>
    <property type="match status" value="1"/>
</dbReference>
<reference evidence="4" key="1">
    <citation type="submission" date="2022-10" db="EMBL/GenBank/DDBJ databases">
        <title>Complete genome sequence of Schlegelella aquatica LMG 23380.</title>
        <authorList>
            <person name="Musilova J."/>
            <person name="Kourilova X."/>
            <person name="Bezdicek M."/>
            <person name="Hermankova K."/>
            <person name="Obruca S."/>
            <person name="Sedlar K."/>
        </authorList>
    </citation>
    <scope>NUCLEOTIDE SEQUENCE</scope>
    <source>
        <strain evidence="4">LMG 23380</strain>
    </source>
</reference>
<evidence type="ECO:0000256" key="2">
    <source>
        <dbReference type="SAM" id="SignalP"/>
    </source>
</evidence>
<protein>
    <submittedName>
        <fullName evidence="4">DUF4124 domain-containing protein</fullName>
    </submittedName>
</protein>
<keyword evidence="5" id="KW-1185">Reference proteome</keyword>
<dbReference type="EMBL" id="CP110257">
    <property type="protein sequence ID" value="UZD56251.1"/>
    <property type="molecule type" value="Genomic_DNA"/>
</dbReference>
<evidence type="ECO:0000313" key="5">
    <source>
        <dbReference type="Proteomes" id="UP001163266"/>
    </source>
</evidence>
<feature type="compositionally biased region" description="Polar residues" evidence="1">
    <location>
        <begin position="156"/>
        <end position="170"/>
    </location>
</feature>
<keyword evidence="2" id="KW-0732">Signal</keyword>
<proteinExistence type="predicted"/>
<sequence>MRALAIALVLATAASAAGAQVYQCPGPGGQKVFQQQPCVGGKELDVKPLPELGGTMLGGATAASLDIDRRTAIRLAAESGEPAVGMTAEQLQQVLGLPERVNVSNYGAGAMEQRIYRRGDRTYYVYTQGGQVTAIQNRDTGRVRPPCPSSLELRNAETSASSRWASETARSQYEALRRQAADCR</sequence>
<dbReference type="RefSeq" id="WP_264894165.1">
    <property type="nucleotide sequence ID" value="NZ_CP110257.1"/>
</dbReference>
<feature type="domain" description="DUF4124" evidence="3">
    <location>
        <begin position="10"/>
        <end position="43"/>
    </location>
</feature>
<name>A0ABY6MW66_9BURK</name>
<organism evidence="4 5">
    <name type="scientific">Caldimonas aquatica</name>
    <dbReference type="NCBI Taxonomy" id="376175"/>
    <lineage>
        <taxon>Bacteria</taxon>
        <taxon>Pseudomonadati</taxon>
        <taxon>Pseudomonadota</taxon>
        <taxon>Betaproteobacteria</taxon>
        <taxon>Burkholderiales</taxon>
        <taxon>Sphaerotilaceae</taxon>
        <taxon>Caldimonas</taxon>
    </lineage>
</organism>
<evidence type="ECO:0000256" key="1">
    <source>
        <dbReference type="SAM" id="MobiDB-lite"/>
    </source>
</evidence>
<gene>
    <name evidence="4" type="ORF">OMP39_06685</name>
</gene>
<evidence type="ECO:0000313" key="4">
    <source>
        <dbReference type="EMBL" id="UZD56251.1"/>
    </source>
</evidence>
<feature type="signal peptide" evidence="2">
    <location>
        <begin position="1"/>
        <end position="19"/>
    </location>
</feature>